<keyword evidence="2" id="KW-0378">Hydrolase</keyword>
<organism evidence="6 7">
    <name type="scientific">Drosophila ananassae</name>
    <name type="common">Fruit fly</name>
    <dbReference type="NCBI Taxonomy" id="7217"/>
    <lineage>
        <taxon>Eukaryota</taxon>
        <taxon>Metazoa</taxon>
        <taxon>Ecdysozoa</taxon>
        <taxon>Arthropoda</taxon>
        <taxon>Hexapoda</taxon>
        <taxon>Insecta</taxon>
        <taxon>Pterygota</taxon>
        <taxon>Neoptera</taxon>
        <taxon>Endopterygota</taxon>
        <taxon>Diptera</taxon>
        <taxon>Brachycera</taxon>
        <taxon>Muscomorpha</taxon>
        <taxon>Ephydroidea</taxon>
        <taxon>Drosophilidae</taxon>
        <taxon>Drosophila</taxon>
        <taxon>Sophophora</taxon>
    </lineage>
</organism>
<gene>
    <name evidence="6" type="primary">Dana\GF16551</name>
    <name evidence="6" type="synonym">dana_GLEANR_17820</name>
    <name evidence="6" type="ORF">GF16551</name>
</gene>
<keyword evidence="1" id="KW-0227">DNA damage</keyword>
<dbReference type="OrthoDB" id="3512845at2759"/>
<dbReference type="InterPro" id="IPR036265">
    <property type="entry name" value="HIT-like_sf"/>
</dbReference>
<dbReference type="GO" id="GO:0005634">
    <property type="term" value="C:nucleus"/>
    <property type="evidence" value="ECO:0007669"/>
    <property type="project" value="TreeGrafter"/>
</dbReference>
<dbReference type="Gene3D" id="3.30.428.10">
    <property type="entry name" value="HIT-like"/>
    <property type="match status" value="2"/>
</dbReference>
<keyword evidence="7" id="KW-1185">Reference proteome</keyword>
<evidence type="ECO:0000256" key="3">
    <source>
        <dbReference type="ARBA" id="ARBA00023204"/>
    </source>
</evidence>
<dbReference type="SMART" id="SM00355">
    <property type="entry name" value="ZnF_C2H2"/>
    <property type="match status" value="2"/>
</dbReference>
<dbReference type="HOGENOM" id="CLU_024713_0_0_1"/>
<dbReference type="STRING" id="7217.B3M255"/>
<dbReference type="PANTHER" id="PTHR12486:SF4">
    <property type="entry name" value="APRATAXIN"/>
    <property type="match status" value="1"/>
</dbReference>
<evidence type="ECO:0000256" key="4">
    <source>
        <dbReference type="SAM" id="MobiDB-lite"/>
    </source>
</evidence>
<dbReference type="Pfam" id="PF16278">
    <property type="entry name" value="zf-C2HE"/>
    <property type="match status" value="2"/>
</dbReference>
<evidence type="ECO:0000259" key="5">
    <source>
        <dbReference type="SMART" id="SM00355"/>
    </source>
</evidence>
<dbReference type="InterPro" id="IPR032566">
    <property type="entry name" value="Znf-C2HE"/>
</dbReference>
<dbReference type="Proteomes" id="UP000007801">
    <property type="component" value="Unassembled WGS sequence"/>
</dbReference>
<dbReference type="GO" id="GO:0030983">
    <property type="term" value="F:mismatched DNA binding"/>
    <property type="evidence" value="ECO:0007669"/>
    <property type="project" value="TreeGrafter"/>
</dbReference>
<dbReference type="InterPro" id="IPR019808">
    <property type="entry name" value="Histidine_triad_CS"/>
</dbReference>
<name>B3M255_DROAN</name>
<dbReference type="GO" id="GO:1990165">
    <property type="term" value="F:single-strand break-containing DNA binding"/>
    <property type="evidence" value="ECO:0007669"/>
    <property type="project" value="TreeGrafter"/>
</dbReference>
<dbReference type="GO" id="GO:0003725">
    <property type="term" value="F:double-stranded RNA binding"/>
    <property type="evidence" value="ECO:0007669"/>
    <property type="project" value="TreeGrafter"/>
</dbReference>
<dbReference type="PROSITE" id="PS00892">
    <property type="entry name" value="HIT_1"/>
    <property type="match status" value="1"/>
</dbReference>
<feature type="compositionally biased region" description="Polar residues" evidence="4">
    <location>
        <begin position="617"/>
        <end position="639"/>
    </location>
</feature>
<sequence length="677" mass="77446">MSWSNNLVKEIVNSKNHIIVTELAVVIADKFPKARHHYLVLPLADIPSIFQLNRSHLSLLNELHFLAHNVVEVKGACWDDFQVGFHAEPSMQRLHLHVISKDFVSPCLKTKKHWNSFNTDLFVPFEKLVAQVEKDNCFTRFPKSLKDDLLATPLLCNQCKFIAPNLPTLKEHLAKHLEDRTQKSQNYNLEKMAKHDPKDYFRDELSRKLKDKKNFIIESDRAVVIKADFPKSQYHFRVVAKEELRDVTQLNGDHLPLLDHLMDLAHEVIEKQDHLEPHHFRIGFKVNTFWNRLNLHVISDDFYSVAMKRVRHWNSFNSELFMPFHVAHMMLSLQGSIDPISEEKCKELQLKLPLHCNQCEFETNLLLDLKFHLFQHWQGREREWKQKKNLDKILKMLETTSVSEDATSNASEIGKESIEMPQKPLATPLHCQAKDQAANGYAEYVSGPPVNMMNIQNPNNPFRNTPPLNIKPLASPQPNHSGNHMAHGPRGAFFKPRGNMAPRAPRPMWNAPRGPQNHQRNSFMHPGINGFGAPTQHQGYQPVGLGQAPMFGQPMGMRHPGFNSFRPPPPTNYLVHPTPPNQTSVVSQVALTSQGARPKWNPQNANNQNRQAPTPNSISNQGNPTEKNLQNPNQSNRPYQNKTNKKSNKNKPQNPNQKSSQQKPNSNVNQPAQTQGV</sequence>
<dbReference type="KEGG" id="dan:6499347"/>
<dbReference type="GO" id="GO:0033699">
    <property type="term" value="F:DNA 5'-adenosine monophosphate hydrolase activity"/>
    <property type="evidence" value="ECO:0007669"/>
    <property type="project" value="TreeGrafter"/>
</dbReference>
<protein>
    <recommendedName>
        <fullName evidence="5">C2H2-type domain-containing protein</fullName>
    </recommendedName>
</protein>
<feature type="region of interest" description="Disordered" evidence="4">
    <location>
        <begin position="553"/>
        <end position="677"/>
    </location>
</feature>
<accession>B3M255</accession>
<dbReference type="FunCoup" id="B3M255">
    <property type="interactions" value="381"/>
</dbReference>
<evidence type="ECO:0000313" key="7">
    <source>
        <dbReference type="Proteomes" id="UP000007801"/>
    </source>
</evidence>
<keyword evidence="3" id="KW-0234">DNA repair</keyword>
<dbReference type="FunFam" id="3.30.428.10:FF:000004">
    <property type="entry name" value="aprataxin isoform X2"/>
    <property type="match status" value="1"/>
</dbReference>
<dbReference type="AlphaFoldDB" id="B3M255"/>
<evidence type="ECO:0000256" key="1">
    <source>
        <dbReference type="ARBA" id="ARBA00022763"/>
    </source>
</evidence>
<dbReference type="GeneID" id="6499347"/>
<evidence type="ECO:0000313" key="6">
    <source>
        <dbReference type="EMBL" id="EDV43379.2"/>
    </source>
</evidence>
<dbReference type="InParanoid" id="B3M255"/>
<dbReference type="EMBL" id="CH902617">
    <property type="protein sequence ID" value="EDV43379.2"/>
    <property type="molecule type" value="Genomic_DNA"/>
</dbReference>
<dbReference type="GO" id="GO:0000012">
    <property type="term" value="P:single strand break repair"/>
    <property type="evidence" value="ECO:0007669"/>
    <property type="project" value="TreeGrafter"/>
</dbReference>
<feature type="compositionally biased region" description="Low complexity" evidence="4">
    <location>
        <begin position="650"/>
        <end position="671"/>
    </location>
</feature>
<dbReference type="Pfam" id="PF11969">
    <property type="entry name" value="DcpS_C"/>
    <property type="match status" value="2"/>
</dbReference>
<dbReference type="SUPFAM" id="SSF54197">
    <property type="entry name" value="HIT-like"/>
    <property type="match status" value="2"/>
</dbReference>
<feature type="domain" description="C2H2-type" evidence="5">
    <location>
        <begin position="354"/>
        <end position="376"/>
    </location>
</feature>
<dbReference type="GO" id="GO:0003697">
    <property type="term" value="F:single-stranded DNA binding"/>
    <property type="evidence" value="ECO:0007669"/>
    <property type="project" value="TreeGrafter"/>
</dbReference>
<dbReference type="SMR" id="B3M255"/>
<evidence type="ECO:0000256" key="2">
    <source>
        <dbReference type="ARBA" id="ARBA00022801"/>
    </source>
</evidence>
<feature type="compositionally biased region" description="Low complexity" evidence="4">
    <location>
        <begin position="601"/>
        <end position="616"/>
    </location>
</feature>
<feature type="compositionally biased region" description="Polar residues" evidence="4">
    <location>
        <begin position="581"/>
        <end position="595"/>
    </location>
</feature>
<dbReference type="CTD" id="54840"/>
<reference evidence="6 7" key="1">
    <citation type="journal article" date="2007" name="Nature">
        <title>Evolution of genes and genomes on the Drosophila phylogeny.</title>
        <authorList>
            <consortium name="Drosophila 12 Genomes Consortium"/>
            <person name="Clark A.G."/>
            <person name="Eisen M.B."/>
            <person name="Smith D.R."/>
            <person name="Bergman C.M."/>
            <person name="Oliver B."/>
            <person name="Markow T.A."/>
            <person name="Kaufman T.C."/>
            <person name="Kellis M."/>
            <person name="Gelbart W."/>
            <person name="Iyer V.N."/>
            <person name="Pollard D.A."/>
            <person name="Sackton T.B."/>
            <person name="Larracuente A.M."/>
            <person name="Singh N.D."/>
            <person name="Abad J.P."/>
            <person name="Abt D.N."/>
            <person name="Adryan B."/>
            <person name="Aguade M."/>
            <person name="Akashi H."/>
            <person name="Anderson W.W."/>
            <person name="Aquadro C.F."/>
            <person name="Ardell D.H."/>
            <person name="Arguello R."/>
            <person name="Artieri C.G."/>
            <person name="Barbash D.A."/>
            <person name="Barker D."/>
            <person name="Barsanti P."/>
            <person name="Batterham P."/>
            <person name="Batzoglou S."/>
            <person name="Begun D."/>
            <person name="Bhutkar A."/>
            <person name="Blanco E."/>
            <person name="Bosak S.A."/>
            <person name="Bradley R.K."/>
            <person name="Brand A.D."/>
            <person name="Brent M.R."/>
            <person name="Brooks A.N."/>
            <person name="Brown R.H."/>
            <person name="Butlin R.K."/>
            <person name="Caggese C."/>
            <person name="Calvi B.R."/>
            <person name="Bernardo de Carvalho A."/>
            <person name="Caspi A."/>
            <person name="Castrezana S."/>
            <person name="Celniker S.E."/>
            <person name="Chang J.L."/>
            <person name="Chapple C."/>
            <person name="Chatterji S."/>
            <person name="Chinwalla A."/>
            <person name="Civetta A."/>
            <person name="Clifton S.W."/>
            <person name="Comeron J.M."/>
            <person name="Costello J.C."/>
            <person name="Coyne J.A."/>
            <person name="Daub J."/>
            <person name="David R.G."/>
            <person name="Delcher A.L."/>
            <person name="Delehaunty K."/>
            <person name="Do C.B."/>
            <person name="Ebling H."/>
            <person name="Edwards K."/>
            <person name="Eickbush T."/>
            <person name="Evans J.D."/>
            <person name="Filipski A."/>
            <person name="Findeiss S."/>
            <person name="Freyhult E."/>
            <person name="Fulton L."/>
            <person name="Fulton R."/>
            <person name="Garcia A.C."/>
            <person name="Gardiner A."/>
            <person name="Garfield D.A."/>
            <person name="Garvin B.E."/>
            <person name="Gibson G."/>
            <person name="Gilbert D."/>
            <person name="Gnerre S."/>
            <person name="Godfrey J."/>
            <person name="Good R."/>
            <person name="Gotea V."/>
            <person name="Gravely B."/>
            <person name="Greenberg A.J."/>
            <person name="Griffiths-Jones S."/>
            <person name="Gross S."/>
            <person name="Guigo R."/>
            <person name="Gustafson E.A."/>
            <person name="Haerty W."/>
            <person name="Hahn M.W."/>
            <person name="Halligan D.L."/>
            <person name="Halpern A.L."/>
            <person name="Halter G.M."/>
            <person name="Han M.V."/>
            <person name="Heger A."/>
            <person name="Hillier L."/>
            <person name="Hinrichs A.S."/>
            <person name="Holmes I."/>
            <person name="Hoskins R.A."/>
            <person name="Hubisz M.J."/>
            <person name="Hultmark D."/>
            <person name="Huntley M.A."/>
            <person name="Jaffe D.B."/>
            <person name="Jagadeeshan S."/>
            <person name="Jeck W.R."/>
            <person name="Johnson J."/>
            <person name="Jones C.D."/>
            <person name="Jordan W.C."/>
            <person name="Karpen G.H."/>
            <person name="Kataoka E."/>
            <person name="Keightley P.D."/>
            <person name="Kheradpour P."/>
            <person name="Kirkness E.F."/>
            <person name="Koerich L.B."/>
            <person name="Kristiansen K."/>
            <person name="Kudrna D."/>
            <person name="Kulathinal R.J."/>
            <person name="Kumar S."/>
            <person name="Kwok R."/>
            <person name="Lander E."/>
            <person name="Langley C.H."/>
            <person name="Lapoint R."/>
            <person name="Lazzaro B.P."/>
            <person name="Lee S.J."/>
            <person name="Levesque L."/>
            <person name="Li R."/>
            <person name="Lin C.F."/>
            <person name="Lin M.F."/>
            <person name="Lindblad-Toh K."/>
            <person name="Llopart A."/>
            <person name="Long M."/>
            <person name="Low L."/>
            <person name="Lozovsky E."/>
            <person name="Lu J."/>
            <person name="Luo M."/>
            <person name="Machado C.A."/>
            <person name="Makalowski W."/>
            <person name="Marzo M."/>
            <person name="Matsuda M."/>
            <person name="Matzkin L."/>
            <person name="McAllister B."/>
            <person name="McBride C.S."/>
            <person name="McKernan B."/>
            <person name="McKernan K."/>
            <person name="Mendez-Lago M."/>
            <person name="Minx P."/>
            <person name="Mollenhauer M.U."/>
            <person name="Montooth K."/>
            <person name="Mount S.M."/>
            <person name="Mu X."/>
            <person name="Myers E."/>
            <person name="Negre B."/>
            <person name="Newfeld S."/>
            <person name="Nielsen R."/>
            <person name="Noor M.A."/>
            <person name="O'Grady P."/>
            <person name="Pachter L."/>
            <person name="Papaceit M."/>
            <person name="Parisi M.J."/>
            <person name="Parisi M."/>
            <person name="Parts L."/>
            <person name="Pedersen J.S."/>
            <person name="Pesole G."/>
            <person name="Phillippy A.M."/>
            <person name="Ponting C.P."/>
            <person name="Pop M."/>
            <person name="Porcelli D."/>
            <person name="Powell J.R."/>
            <person name="Prohaska S."/>
            <person name="Pruitt K."/>
            <person name="Puig M."/>
            <person name="Quesneville H."/>
            <person name="Ram K.R."/>
            <person name="Rand D."/>
            <person name="Rasmussen M.D."/>
            <person name="Reed L.K."/>
            <person name="Reenan R."/>
            <person name="Reily A."/>
            <person name="Remington K.A."/>
            <person name="Rieger T.T."/>
            <person name="Ritchie M.G."/>
            <person name="Robin C."/>
            <person name="Rogers Y.H."/>
            <person name="Rohde C."/>
            <person name="Rozas J."/>
            <person name="Rubenfield M.J."/>
            <person name="Ruiz A."/>
            <person name="Russo S."/>
            <person name="Salzberg S.L."/>
            <person name="Sanchez-Gracia A."/>
            <person name="Saranga D.J."/>
            <person name="Sato H."/>
            <person name="Schaeffer S.W."/>
            <person name="Schatz M.C."/>
            <person name="Schlenke T."/>
            <person name="Schwartz R."/>
            <person name="Segarra C."/>
            <person name="Singh R.S."/>
            <person name="Sirot L."/>
            <person name="Sirota M."/>
            <person name="Sisneros N.B."/>
            <person name="Smith C.D."/>
            <person name="Smith T.F."/>
            <person name="Spieth J."/>
            <person name="Stage D.E."/>
            <person name="Stark A."/>
            <person name="Stephan W."/>
            <person name="Strausberg R.L."/>
            <person name="Strempel S."/>
            <person name="Sturgill D."/>
            <person name="Sutton G."/>
            <person name="Sutton G.G."/>
            <person name="Tao W."/>
            <person name="Teichmann S."/>
            <person name="Tobari Y.N."/>
            <person name="Tomimura Y."/>
            <person name="Tsolas J.M."/>
            <person name="Valente V.L."/>
            <person name="Venter E."/>
            <person name="Venter J.C."/>
            <person name="Vicario S."/>
            <person name="Vieira F.G."/>
            <person name="Vilella A.J."/>
            <person name="Villasante A."/>
            <person name="Walenz B."/>
            <person name="Wang J."/>
            <person name="Wasserman M."/>
            <person name="Watts T."/>
            <person name="Wilson D."/>
            <person name="Wilson R.K."/>
            <person name="Wing R.A."/>
            <person name="Wolfner M.F."/>
            <person name="Wong A."/>
            <person name="Wong G.K."/>
            <person name="Wu C.I."/>
            <person name="Wu G."/>
            <person name="Yamamoto D."/>
            <person name="Yang H.P."/>
            <person name="Yang S.P."/>
            <person name="Yorke J.A."/>
            <person name="Yoshida K."/>
            <person name="Zdobnov E."/>
            <person name="Zhang P."/>
            <person name="Zhang Y."/>
            <person name="Zimin A.V."/>
            <person name="Baldwin J."/>
            <person name="Abdouelleil A."/>
            <person name="Abdulkadir J."/>
            <person name="Abebe A."/>
            <person name="Abera B."/>
            <person name="Abreu J."/>
            <person name="Acer S.C."/>
            <person name="Aftuck L."/>
            <person name="Alexander A."/>
            <person name="An P."/>
            <person name="Anderson E."/>
            <person name="Anderson S."/>
            <person name="Arachi H."/>
            <person name="Azer M."/>
            <person name="Bachantsang P."/>
            <person name="Barry A."/>
            <person name="Bayul T."/>
            <person name="Berlin A."/>
            <person name="Bessette D."/>
            <person name="Bloom T."/>
            <person name="Blye J."/>
            <person name="Boguslavskiy L."/>
            <person name="Bonnet C."/>
            <person name="Boukhgalter B."/>
            <person name="Bourzgui I."/>
            <person name="Brown A."/>
            <person name="Cahill P."/>
            <person name="Channer S."/>
            <person name="Cheshatsang Y."/>
            <person name="Chuda L."/>
            <person name="Citroen M."/>
            <person name="Collymore A."/>
            <person name="Cooke P."/>
            <person name="Costello M."/>
            <person name="D'Aco K."/>
            <person name="Daza R."/>
            <person name="De Haan G."/>
            <person name="DeGray S."/>
            <person name="DeMaso C."/>
            <person name="Dhargay N."/>
            <person name="Dooley K."/>
            <person name="Dooley E."/>
            <person name="Doricent M."/>
            <person name="Dorje P."/>
            <person name="Dorjee K."/>
            <person name="Dupes A."/>
            <person name="Elong R."/>
            <person name="Falk J."/>
            <person name="Farina A."/>
            <person name="Faro S."/>
            <person name="Ferguson D."/>
            <person name="Fisher S."/>
            <person name="Foley C.D."/>
            <person name="Franke A."/>
            <person name="Friedrich D."/>
            <person name="Gadbois L."/>
            <person name="Gearin G."/>
            <person name="Gearin C.R."/>
            <person name="Giannoukos G."/>
            <person name="Goode T."/>
            <person name="Graham J."/>
            <person name="Grandbois E."/>
            <person name="Grewal S."/>
            <person name="Gyaltsen K."/>
            <person name="Hafez N."/>
            <person name="Hagos B."/>
            <person name="Hall J."/>
            <person name="Henson C."/>
            <person name="Hollinger A."/>
            <person name="Honan T."/>
            <person name="Huard M.D."/>
            <person name="Hughes L."/>
            <person name="Hurhula B."/>
            <person name="Husby M.E."/>
            <person name="Kamat A."/>
            <person name="Kanga B."/>
            <person name="Kashin S."/>
            <person name="Khazanovich D."/>
            <person name="Kisner P."/>
            <person name="Lance K."/>
            <person name="Lara M."/>
            <person name="Lee W."/>
            <person name="Lennon N."/>
            <person name="Letendre F."/>
            <person name="LeVine R."/>
            <person name="Lipovsky A."/>
            <person name="Liu X."/>
            <person name="Liu J."/>
            <person name="Liu S."/>
            <person name="Lokyitsang T."/>
            <person name="Lokyitsang Y."/>
            <person name="Lubonja R."/>
            <person name="Lui A."/>
            <person name="MacDonald P."/>
            <person name="Magnisalis V."/>
            <person name="Maru K."/>
            <person name="Matthews C."/>
            <person name="McCusker W."/>
            <person name="McDonough S."/>
            <person name="Mehta T."/>
            <person name="Meldrim J."/>
            <person name="Meneus L."/>
            <person name="Mihai O."/>
            <person name="Mihalev A."/>
            <person name="Mihova T."/>
            <person name="Mittelman R."/>
            <person name="Mlenga V."/>
            <person name="Montmayeur A."/>
            <person name="Mulrain L."/>
            <person name="Navidi A."/>
            <person name="Naylor J."/>
            <person name="Negash T."/>
            <person name="Nguyen T."/>
            <person name="Nguyen N."/>
            <person name="Nicol R."/>
            <person name="Norbu C."/>
            <person name="Norbu N."/>
            <person name="Novod N."/>
            <person name="O'Neill B."/>
            <person name="Osman S."/>
            <person name="Markiewicz E."/>
            <person name="Oyono O.L."/>
            <person name="Patti C."/>
            <person name="Phunkhang P."/>
            <person name="Pierre F."/>
            <person name="Priest M."/>
            <person name="Raghuraman S."/>
            <person name="Rege F."/>
            <person name="Reyes R."/>
            <person name="Rise C."/>
            <person name="Rogov P."/>
            <person name="Ross K."/>
            <person name="Ryan E."/>
            <person name="Settipalli S."/>
            <person name="Shea T."/>
            <person name="Sherpa N."/>
            <person name="Shi L."/>
            <person name="Shih D."/>
            <person name="Sparrow T."/>
            <person name="Spaulding J."/>
            <person name="Stalker J."/>
            <person name="Stange-Thomann N."/>
            <person name="Stavropoulos S."/>
            <person name="Stone C."/>
            <person name="Strader C."/>
            <person name="Tesfaye S."/>
            <person name="Thomson T."/>
            <person name="Thoulutsang Y."/>
            <person name="Thoulutsang D."/>
            <person name="Topham K."/>
            <person name="Topping I."/>
            <person name="Tsamla T."/>
            <person name="Vassiliev H."/>
            <person name="Vo A."/>
            <person name="Wangchuk T."/>
            <person name="Wangdi T."/>
            <person name="Weiand M."/>
            <person name="Wilkinson J."/>
            <person name="Wilson A."/>
            <person name="Yadav S."/>
            <person name="Young G."/>
            <person name="Yu Q."/>
            <person name="Zembek L."/>
            <person name="Zhong D."/>
            <person name="Zimmer A."/>
            <person name="Zwirko Z."/>
            <person name="Jaffe D.B."/>
            <person name="Alvarez P."/>
            <person name="Brockman W."/>
            <person name="Butler J."/>
            <person name="Chin C."/>
            <person name="Gnerre S."/>
            <person name="Grabherr M."/>
            <person name="Kleber M."/>
            <person name="Mauceli E."/>
            <person name="MacCallum I."/>
        </authorList>
    </citation>
    <scope>NUCLEOTIDE SEQUENCE [LARGE SCALE GENOMIC DNA]</scope>
    <source>
        <strain evidence="7">Tucson 14024-0371.13</strain>
    </source>
</reference>
<dbReference type="PANTHER" id="PTHR12486">
    <property type="entry name" value="APRATAXIN-RELATED"/>
    <property type="match status" value="1"/>
</dbReference>
<dbReference type="InterPro" id="IPR013087">
    <property type="entry name" value="Znf_C2H2_type"/>
</dbReference>
<proteinExistence type="predicted"/>
<feature type="domain" description="C2H2-type" evidence="5">
    <location>
        <begin position="154"/>
        <end position="176"/>
    </location>
</feature>
<dbReference type="eggNOG" id="KOG0562">
    <property type="taxonomic scope" value="Eukaryota"/>
</dbReference>